<keyword evidence="5" id="KW-0067">ATP-binding</keyword>
<dbReference type="EMBL" id="BMAC01000010">
    <property type="protein sequence ID" value="GFP79686.1"/>
    <property type="molecule type" value="Genomic_DNA"/>
</dbReference>
<dbReference type="PANTHER" id="PTHR46116:SF41">
    <property type="entry name" value="UBIQUITIN-CONJUGATING ENZYME E2 25-RELATED"/>
    <property type="match status" value="1"/>
</dbReference>
<feature type="domain" description="UBC core" evidence="7">
    <location>
        <begin position="401"/>
        <end position="562"/>
    </location>
</feature>
<feature type="region of interest" description="Disordered" evidence="6">
    <location>
        <begin position="1"/>
        <end position="60"/>
    </location>
</feature>
<keyword evidence="3" id="KW-0547">Nucleotide-binding</keyword>
<dbReference type="InterPro" id="IPR016135">
    <property type="entry name" value="UBQ-conjugating_enzyme/RWD"/>
</dbReference>
<evidence type="ECO:0000256" key="1">
    <source>
        <dbReference type="ARBA" id="ARBA00012486"/>
    </source>
</evidence>
<dbReference type="AlphaFoldDB" id="A0A830AZK4"/>
<dbReference type="CDD" id="cd23837">
    <property type="entry name" value="UBCc_UBE2O"/>
    <property type="match status" value="1"/>
</dbReference>
<protein>
    <recommendedName>
        <fullName evidence="1">E2 ubiquitin-conjugating enzyme</fullName>
        <ecNumber evidence="1">2.3.2.23</ecNumber>
    </recommendedName>
</protein>
<feature type="compositionally biased region" description="Polar residues" evidence="6">
    <location>
        <begin position="38"/>
        <end position="50"/>
    </location>
</feature>
<proteinExistence type="predicted"/>
<evidence type="ECO:0000313" key="9">
    <source>
        <dbReference type="Proteomes" id="UP000653305"/>
    </source>
</evidence>
<dbReference type="FunFam" id="3.10.110.10:FF:000028">
    <property type="entry name" value="Probable ubiquitin-conjugating enzyme E2 23"/>
    <property type="match status" value="1"/>
</dbReference>
<dbReference type="GO" id="GO:0061631">
    <property type="term" value="F:ubiquitin conjugating enzyme activity"/>
    <property type="evidence" value="ECO:0007669"/>
    <property type="project" value="UniProtKB-EC"/>
</dbReference>
<dbReference type="InterPro" id="IPR000608">
    <property type="entry name" value="UBC"/>
</dbReference>
<dbReference type="Gene3D" id="3.10.110.10">
    <property type="entry name" value="Ubiquitin Conjugating Enzyme"/>
    <property type="match status" value="1"/>
</dbReference>
<evidence type="ECO:0000256" key="4">
    <source>
        <dbReference type="ARBA" id="ARBA00022786"/>
    </source>
</evidence>
<evidence type="ECO:0000256" key="3">
    <source>
        <dbReference type="ARBA" id="ARBA00022741"/>
    </source>
</evidence>
<dbReference type="Pfam" id="PF00179">
    <property type="entry name" value="UQ_con"/>
    <property type="match status" value="1"/>
</dbReference>
<dbReference type="EC" id="2.3.2.23" evidence="1"/>
<dbReference type="PROSITE" id="PS50127">
    <property type="entry name" value="UBC_2"/>
    <property type="match status" value="1"/>
</dbReference>
<dbReference type="OrthoDB" id="47801at2759"/>
<sequence>MESPTPGSRYIAQSSKKRVFPGGSSSSGFEEVEILETAPTSKINSKPTSSKNKEPSRRRLGARLAPSDFYNLGQEELNVVCEIIDLDKEEDRDDVILIKGETDRKGKGKEISSNISSFVDKLSSVDGSLNFDLDDPSSHLFFGEDEWIDTYYDDITFDDYSIMESQFDHMDLPSGVEVPFPWLPDVSTPPNGTNNNNTPTSSVLKIEEPNVGDLFPDNFVPDSTPSHYPLKKLKFKEHSVSSSLKKDSMLETGRGWMKYLNSSNNTNYPKPENEPLLSSVKYKRKNFATNVYTSPNHNFQTGLTGSSLLNKGSGVFPMWKDLPFNLAETYGMMSGSGFGFGPRDFSGDLNVEPPPGPVVEQNLDEIIRNFDGFKKFDTVEDCSDHYYATTNSLNQAIPPKNWAKRIQEEWKILEKDLPDTIFVRVYESRMDLLRAVIVGAEGTPYHDGLFFFDVCFPASYPNSPPQVFYHSGGLRLNPNLYNGGKVCLSLLNTWPGQSQKEQWIPGVSTMLQVLVSIQGLILNAEPYFNEPGCAGFNGTERGQKSSLLYNENTFILSLQTMVYSMNRPPKHFEALVAGHFCKHARDILVSCKAYLEGAQVGCLVRGGVQDVDEGDKSCSENFKYRLAGFITKLIDTFARIGAKDCDEFRPLAEKANGPAIGASPFPRPGKSYYLKG</sequence>
<dbReference type="SUPFAM" id="SSF54495">
    <property type="entry name" value="UBC-like"/>
    <property type="match status" value="1"/>
</dbReference>
<evidence type="ECO:0000256" key="5">
    <source>
        <dbReference type="ARBA" id="ARBA00022840"/>
    </source>
</evidence>
<reference evidence="8" key="1">
    <citation type="submission" date="2020-07" db="EMBL/GenBank/DDBJ databases">
        <title>Ethylene signaling mediates host invasion by parasitic plants.</title>
        <authorList>
            <person name="Yoshida S."/>
        </authorList>
    </citation>
    <scope>NUCLEOTIDE SEQUENCE</scope>
    <source>
        <strain evidence="8">Okayama</strain>
    </source>
</reference>
<evidence type="ECO:0000256" key="2">
    <source>
        <dbReference type="ARBA" id="ARBA00022679"/>
    </source>
</evidence>
<organism evidence="8 9">
    <name type="scientific">Phtheirospermum japonicum</name>
    <dbReference type="NCBI Taxonomy" id="374723"/>
    <lineage>
        <taxon>Eukaryota</taxon>
        <taxon>Viridiplantae</taxon>
        <taxon>Streptophyta</taxon>
        <taxon>Embryophyta</taxon>
        <taxon>Tracheophyta</taxon>
        <taxon>Spermatophyta</taxon>
        <taxon>Magnoliopsida</taxon>
        <taxon>eudicotyledons</taxon>
        <taxon>Gunneridae</taxon>
        <taxon>Pentapetalae</taxon>
        <taxon>asterids</taxon>
        <taxon>lamiids</taxon>
        <taxon>Lamiales</taxon>
        <taxon>Orobanchaceae</taxon>
        <taxon>Orobanchaceae incertae sedis</taxon>
        <taxon>Phtheirospermum</taxon>
    </lineage>
</organism>
<evidence type="ECO:0000259" key="7">
    <source>
        <dbReference type="PROSITE" id="PS50127"/>
    </source>
</evidence>
<evidence type="ECO:0000256" key="6">
    <source>
        <dbReference type="SAM" id="MobiDB-lite"/>
    </source>
</evidence>
<dbReference type="SMART" id="SM00212">
    <property type="entry name" value="UBCc"/>
    <property type="match status" value="1"/>
</dbReference>
<evidence type="ECO:0000313" key="8">
    <source>
        <dbReference type="EMBL" id="GFP79686.1"/>
    </source>
</evidence>
<gene>
    <name evidence="8" type="ORF">PHJA_000112100</name>
</gene>
<accession>A0A830AZK4</accession>
<dbReference type="GO" id="GO:0005524">
    <property type="term" value="F:ATP binding"/>
    <property type="evidence" value="ECO:0007669"/>
    <property type="project" value="UniProtKB-KW"/>
</dbReference>
<dbReference type="PANTHER" id="PTHR46116">
    <property type="entry name" value="(E3-INDEPENDENT) E2 UBIQUITIN-CONJUGATING ENZYME"/>
    <property type="match status" value="1"/>
</dbReference>
<name>A0A830AZK4_9LAMI</name>
<keyword evidence="4" id="KW-0833">Ubl conjugation pathway</keyword>
<dbReference type="Proteomes" id="UP000653305">
    <property type="component" value="Unassembled WGS sequence"/>
</dbReference>
<keyword evidence="2" id="KW-0808">Transferase</keyword>
<comment type="caution">
    <text evidence="8">The sequence shown here is derived from an EMBL/GenBank/DDBJ whole genome shotgun (WGS) entry which is preliminary data.</text>
</comment>
<keyword evidence="9" id="KW-1185">Reference proteome</keyword>